<dbReference type="PANTHER" id="PTHR37950:SF1">
    <property type="entry name" value="4-HYDROXYPHENYLACETATE CATABOLISM PROTEIN"/>
    <property type="match status" value="1"/>
</dbReference>
<dbReference type="Pfam" id="PF02962">
    <property type="entry name" value="CHMI"/>
    <property type="match status" value="1"/>
</dbReference>
<evidence type="ECO:0000313" key="1">
    <source>
        <dbReference type="EMBL" id="CAB4828792.1"/>
    </source>
</evidence>
<organism evidence="1">
    <name type="scientific">freshwater metagenome</name>
    <dbReference type="NCBI Taxonomy" id="449393"/>
    <lineage>
        <taxon>unclassified sequences</taxon>
        <taxon>metagenomes</taxon>
        <taxon>ecological metagenomes</taxon>
    </lineage>
</organism>
<dbReference type="AlphaFoldDB" id="A0A6J7A7K0"/>
<sequence length="122" mass="13396">MPHLTLEYTTNLVDFDVASALRRINQTVIDSGLFDEGDVKSRAVPLKEFLVGIKSEGRTFLHLTVAMSARGQGPESDMAKALGEVLVEALGSRRSYCTQACVEIVHVNTSTYVKRVLDRANV</sequence>
<name>A0A6J7A7K0_9ZZZZ</name>
<dbReference type="InterPro" id="IPR004220">
    <property type="entry name" value="5-COMe_2-OHmuconate_Isoase"/>
</dbReference>
<gene>
    <name evidence="1" type="ORF">UFOPK3197_00710</name>
</gene>
<dbReference type="EMBL" id="CAFABI010000068">
    <property type="protein sequence ID" value="CAB4828792.1"/>
    <property type="molecule type" value="Genomic_DNA"/>
</dbReference>
<reference evidence="1" key="1">
    <citation type="submission" date="2020-05" db="EMBL/GenBank/DDBJ databases">
        <authorList>
            <person name="Chiriac C."/>
            <person name="Salcher M."/>
            <person name="Ghai R."/>
            <person name="Kavagutti S V."/>
        </authorList>
    </citation>
    <scope>NUCLEOTIDE SEQUENCE</scope>
</reference>
<dbReference type="InterPro" id="IPR014347">
    <property type="entry name" value="Tautomerase/MIF_sf"/>
</dbReference>
<dbReference type="SUPFAM" id="SSF55331">
    <property type="entry name" value="Tautomerase/MIF"/>
    <property type="match status" value="1"/>
</dbReference>
<accession>A0A6J7A7K0</accession>
<dbReference type="GO" id="GO:0008704">
    <property type="term" value="F:5-carboxymethyl-2-hydroxymuconate delta-isomerase activity"/>
    <property type="evidence" value="ECO:0007669"/>
    <property type="project" value="InterPro"/>
</dbReference>
<dbReference type="PANTHER" id="PTHR37950">
    <property type="entry name" value="4-HYDROXYPHENYLACETATE CATABOLISM PROTEIN"/>
    <property type="match status" value="1"/>
</dbReference>
<proteinExistence type="predicted"/>
<dbReference type="Gene3D" id="3.30.429.10">
    <property type="entry name" value="Macrophage Migration Inhibitory Factor"/>
    <property type="match status" value="1"/>
</dbReference>
<protein>
    <submittedName>
        <fullName evidence="1">Unannotated protein</fullName>
    </submittedName>
</protein>